<sequence>MADGTPTQNFSFTKPNPACEDNQRNYIFVNEHNRHKRVKEPAHRNEYYPTQQNTQHEARATLPPTNQHSAFHDTGLHRIAAYADLQAESRNPRYDPQLEQRQMQNQYQLAHDLPSPRALPSLTEDLQNLWQSDHTAKSLSGALGELQVDTTAIAPYIANEKRRLTEAPTAEAYELTLPQYIPTGLAVRIPPEMMPIDYKAMQYFDHFFTNIHPYVPVINRSHFYQQWKINRKSISPLILEGIFACSSRFMDQPAESDRWLALASKHEESYRDCPRLSTLQAMLLVLKAREAAPRPGYYYRSWMTVVNLIAMAKDLALHKHHELHQTGKSCGSSTSDCATKTRVWHTLFVVELMIGASQKDRSNFEIKLETVDFSVPRSTPGVCETEIQISRQFSYLMRCVRNVQQTAMLFAKLKNNKDWPADPAFKQHNLNFLIWIRDLPQDLQVVHPSNSFCFLSPSHFVANMHAYYHLSIIVHYRPQLQFLIDSGDASWKQHMVICYSSAKNLWLLCMQRGVNFAIYCILTCIMLHLVALTSPDPEISSDAPEFFERHMR</sequence>
<dbReference type="Pfam" id="PF04082">
    <property type="entry name" value="Fungal_trans"/>
    <property type="match status" value="1"/>
</dbReference>
<name>A0A4U0WA21_9PEZI</name>
<dbReference type="PANTHER" id="PTHR31313">
    <property type="entry name" value="TY1 ENHANCER ACTIVATOR"/>
    <property type="match status" value="1"/>
</dbReference>
<dbReference type="STRING" id="331657.A0A4U0WA21"/>
<evidence type="ECO:0000256" key="4">
    <source>
        <dbReference type="ARBA" id="ARBA00023125"/>
    </source>
</evidence>
<dbReference type="EMBL" id="NAJN01002080">
    <property type="protein sequence ID" value="TKA58155.1"/>
    <property type="molecule type" value="Genomic_DNA"/>
</dbReference>
<evidence type="ECO:0000256" key="7">
    <source>
        <dbReference type="SAM" id="MobiDB-lite"/>
    </source>
</evidence>
<dbReference type="AlphaFoldDB" id="A0A4U0WA21"/>
<feature type="region of interest" description="Disordered" evidence="7">
    <location>
        <begin position="1"/>
        <end position="20"/>
    </location>
</feature>
<dbReference type="InterPro" id="IPR007219">
    <property type="entry name" value="XnlR_reg_dom"/>
</dbReference>
<dbReference type="OrthoDB" id="2283631at2759"/>
<dbReference type="InterPro" id="IPR051615">
    <property type="entry name" value="Transcr_Regulatory_Elem"/>
</dbReference>
<accession>A0A4U0WA21</accession>
<comment type="caution">
    <text evidence="9">The sequence shown here is derived from an EMBL/GenBank/DDBJ whole genome shotgun (WGS) entry which is preliminary data.</text>
</comment>
<gene>
    <name evidence="9" type="ORF">B0A49_09155</name>
</gene>
<evidence type="ECO:0000313" key="10">
    <source>
        <dbReference type="Proteomes" id="UP000308768"/>
    </source>
</evidence>
<evidence type="ECO:0000256" key="6">
    <source>
        <dbReference type="ARBA" id="ARBA00023242"/>
    </source>
</evidence>
<keyword evidence="6" id="KW-0539">Nucleus</keyword>
<feature type="compositionally biased region" description="Polar residues" evidence="7">
    <location>
        <begin position="1"/>
        <end position="14"/>
    </location>
</feature>
<keyword evidence="4" id="KW-0238">DNA-binding</keyword>
<dbReference type="CDD" id="cd12148">
    <property type="entry name" value="fungal_TF_MHR"/>
    <property type="match status" value="1"/>
</dbReference>
<dbReference type="GO" id="GO:0006351">
    <property type="term" value="P:DNA-templated transcription"/>
    <property type="evidence" value="ECO:0007669"/>
    <property type="project" value="InterPro"/>
</dbReference>
<evidence type="ECO:0000256" key="2">
    <source>
        <dbReference type="ARBA" id="ARBA00022833"/>
    </source>
</evidence>
<evidence type="ECO:0000256" key="3">
    <source>
        <dbReference type="ARBA" id="ARBA00023015"/>
    </source>
</evidence>
<evidence type="ECO:0000313" key="9">
    <source>
        <dbReference type="EMBL" id="TKA58155.1"/>
    </source>
</evidence>
<protein>
    <recommendedName>
        <fullName evidence="8">Xylanolytic transcriptional activator regulatory domain-containing protein</fullName>
    </recommendedName>
</protein>
<dbReference type="GO" id="GO:0003677">
    <property type="term" value="F:DNA binding"/>
    <property type="evidence" value="ECO:0007669"/>
    <property type="project" value="UniProtKB-KW"/>
</dbReference>
<reference evidence="9 10" key="1">
    <citation type="submission" date="2017-03" db="EMBL/GenBank/DDBJ databases">
        <title>Genomes of endolithic fungi from Antarctica.</title>
        <authorList>
            <person name="Coleine C."/>
            <person name="Masonjones S."/>
            <person name="Stajich J.E."/>
        </authorList>
    </citation>
    <scope>NUCLEOTIDE SEQUENCE [LARGE SCALE GENOMIC DNA]</scope>
    <source>
        <strain evidence="9 10">CCFEE 5187</strain>
    </source>
</reference>
<keyword evidence="3" id="KW-0805">Transcription regulation</keyword>
<evidence type="ECO:0000259" key="8">
    <source>
        <dbReference type="Pfam" id="PF04082"/>
    </source>
</evidence>
<keyword evidence="10" id="KW-1185">Reference proteome</keyword>
<keyword evidence="5" id="KW-0804">Transcription</keyword>
<dbReference type="Proteomes" id="UP000308768">
    <property type="component" value="Unassembled WGS sequence"/>
</dbReference>
<evidence type="ECO:0000256" key="5">
    <source>
        <dbReference type="ARBA" id="ARBA00023163"/>
    </source>
</evidence>
<keyword evidence="1" id="KW-0479">Metal-binding</keyword>
<organism evidence="9 10">
    <name type="scientific">Cryomyces minteri</name>
    <dbReference type="NCBI Taxonomy" id="331657"/>
    <lineage>
        <taxon>Eukaryota</taxon>
        <taxon>Fungi</taxon>
        <taxon>Dikarya</taxon>
        <taxon>Ascomycota</taxon>
        <taxon>Pezizomycotina</taxon>
        <taxon>Dothideomycetes</taxon>
        <taxon>Dothideomycetes incertae sedis</taxon>
        <taxon>Cryomyces</taxon>
    </lineage>
</organism>
<dbReference type="GO" id="GO:0008270">
    <property type="term" value="F:zinc ion binding"/>
    <property type="evidence" value="ECO:0007669"/>
    <property type="project" value="InterPro"/>
</dbReference>
<proteinExistence type="predicted"/>
<keyword evidence="2" id="KW-0862">Zinc</keyword>
<evidence type="ECO:0000256" key="1">
    <source>
        <dbReference type="ARBA" id="ARBA00022723"/>
    </source>
</evidence>
<feature type="domain" description="Xylanolytic transcriptional activator regulatory" evidence="8">
    <location>
        <begin position="205"/>
        <end position="356"/>
    </location>
</feature>
<dbReference type="PANTHER" id="PTHR31313:SF79">
    <property type="entry name" value="C6 FINGER DOMAIN-CONTAINING PROTEIN"/>
    <property type="match status" value="1"/>
</dbReference>